<organism evidence="1 2">
    <name type="scientific">Setaria viridis</name>
    <name type="common">Green bristlegrass</name>
    <name type="synonym">Setaria italica subsp. viridis</name>
    <dbReference type="NCBI Taxonomy" id="4556"/>
    <lineage>
        <taxon>Eukaryota</taxon>
        <taxon>Viridiplantae</taxon>
        <taxon>Streptophyta</taxon>
        <taxon>Embryophyta</taxon>
        <taxon>Tracheophyta</taxon>
        <taxon>Spermatophyta</taxon>
        <taxon>Magnoliopsida</taxon>
        <taxon>Liliopsida</taxon>
        <taxon>Poales</taxon>
        <taxon>Poaceae</taxon>
        <taxon>PACMAD clade</taxon>
        <taxon>Panicoideae</taxon>
        <taxon>Panicodae</taxon>
        <taxon>Paniceae</taxon>
        <taxon>Cenchrinae</taxon>
        <taxon>Setaria</taxon>
    </lineage>
</organism>
<proteinExistence type="predicted"/>
<keyword evidence="2" id="KW-1185">Reference proteome</keyword>
<dbReference type="Proteomes" id="UP000298652">
    <property type="component" value="Chromosome 9"/>
</dbReference>
<protein>
    <submittedName>
        <fullName evidence="1">Uncharacterized protein</fullName>
    </submittedName>
</protein>
<accession>A0A4V6D1X9</accession>
<evidence type="ECO:0000313" key="1">
    <source>
        <dbReference type="EMBL" id="TKV96365.1"/>
    </source>
</evidence>
<name>A0A4V6D1X9_SETVI</name>
<reference evidence="1" key="1">
    <citation type="submission" date="2019-03" db="EMBL/GenBank/DDBJ databases">
        <title>WGS assembly of Setaria viridis.</title>
        <authorList>
            <person name="Huang P."/>
            <person name="Jenkins J."/>
            <person name="Grimwood J."/>
            <person name="Barry K."/>
            <person name="Healey A."/>
            <person name="Mamidi S."/>
            <person name="Sreedasyam A."/>
            <person name="Shu S."/>
            <person name="Feldman M."/>
            <person name="Wu J."/>
            <person name="Yu Y."/>
            <person name="Chen C."/>
            <person name="Johnson J."/>
            <person name="Rokhsar D."/>
            <person name="Baxter I."/>
            <person name="Schmutz J."/>
            <person name="Brutnell T."/>
            <person name="Kellogg E."/>
        </authorList>
    </citation>
    <scope>NUCLEOTIDE SEQUENCE [LARGE SCALE GENOMIC DNA]</scope>
</reference>
<dbReference type="EMBL" id="CM016560">
    <property type="protein sequence ID" value="TKV96365.1"/>
    <property type="molecule type" value="Genomic_DNA"/>
</dbReference>
<gene>
    <name evidence="1" type="ORF">SEVIR_9G423750v2</name>
</gene>
<sequence>MVRRLPSLRHRRWLASFGLPLLPNCHHASPSPCTATSPGSTLPREAAQMDALTCSERSMAAPSICPRTGNEMAARLLD</sequence>
<dbReference type="Gramene" id="TKV96365">
    <property type="protein sequence ID" value="TKV96365"/>
    <property type="gene ID" value="SEVIR_9G423750v2"/>
</dbReference>
<dbReference type="AlphaFoldDB" id="A0A4V6D1X9"/>
<evidence type="ECO:0000313" key="2">
    <source>
        <dbReference type="Proteomes" id="UP000298652"/>
    </source>
</evidence>